<dbReference type="PANTHER" id="PTHR28218:SF1">
    <property type="entry name" value="VPS4-ASSOCIATED PROTEIN 1"/>
    <property type="match status" value="1"/>
</dbReference>
<sequence length="195" mass="21577">MSTTLQNVYYERKVGTARPCYVCRRPTQTVLATLKSEDFVYTCDSHLSDPATLIAPTGPSADDIRKVIADYSARETRRTALKDEAEKNKDEDKDKKPEEKKGLVGGLISSVSSSISSLAMGDTEEKKDSKPSSPAPASPGSPTTTGIPSVPAQTHKKYTLHRTFFENRRAELRRREQTARAKEVSKDMPQVPRGF</sequence>
<gene>
    <name evidence="2" type="ORF">EHS24_000387</name>
</gene>
<evidence type="ECO:0000313" key="2">
    <source>
        <dbReference type="EMBL" id="RSH87869.1"/>
    </source>
</evidence>
<dbReference type="GO" id="GO:0005768">
    <property type="term" value="C:endosome"/>
    <property type="evidence" value="ECO:0007669"/>
    <property type="project" value="TreeGrafter"/>
</dbReference>
<comment type="caution">
    <text evidence="2">The sequence shown here is derived from an EMBL/GenBank/DDBJ whole genome shotgun (WGS) entry which is preliminary data.</text>
</comment>
<dbReference type="AlphaFoldDB" id="A0A427Y9N8"/>
<name>A0A427Y9N8_9TREE</name>
<dbReference type="STRING" id="105984.A0A427Y9N8"/>
<feature type="compositionally biased region" description="Basic and acidic residues" evidence="1">
    <location>
        <begin position="163"/>
        <end position="186"/>
    </location>
</feature>
<dbReference type="GO" id="GO:0007034">
    <property type="term" value="P:vacuolar transport"/>
    <property type="evidence" value="ECO:0007669"/>
    <property type="project" value="TreeGrafter"/>
</dbReference>
<dbReference type="Proteomes" id="UP000279236">
    <property type="component" value="Unassembled WGS sequence"/>
</dbReference>
<feature type="compositionally biased region" description="Basic and acidic residues" evidence="1">
    <location>
        <begin position="79"/>
        <end position="102"/>
    </location>
</feature>
<dbReference type="RefSeq" id="XP_028480077.1">
    <property type="nucleotide sequence ID" value="XM_028616220.1"/>
</dbReference>
<feature type="compositionally biased region" description="Low complexity" evidence="1">
    <location>
        <begin position="140"/>
        <end position="149"/>
    </location>
</feature>
<accession>A0A427Y9N8</accession>
<evidence type="ECO:0008006" key="4">
    <source>
        <dbReference type="Google" id="ProtNLM"/>
    </source>
</evidence>
<organism evidence="2 3">
    <name type="scientific">Apiotrichum porosum</name>
    <dbReference type="NCBI Taxonomy" id="105984"/>
    <lineage>
        <taxon>Eukaryota</taxon>
        <taxon>Fungi</taxon>
        <taxon>Dikarya</taxon>
        <taxon>Basidiomycota</taxon>
        <taxon>Agaricomycotina</taxon>
        <taxon>Tremellomycetes</taxon>
        <taxon>Trichosporonales</taxon>
        <taxon>Trichosporonaceae</taxon>
        <taxon>Apiotrichum</taxon>
    </lineage>
</organism>
<protein>
    <recommendedName>
        <fullName evidence="4">VPS4-associated protein 1</fullName>
    </recommendedName>
</protein>
<dbReference type="PANTHER" id="PTHR28218">
    <property type="entry name" value="VPS4-ASSOCIATED PROTEIN 1"/>
    <property type="match status" value="1"/>
</dbReference>
<dbReference type="OrthoDB" id="2158714at2759"/>
<dbReference type="InterPro" id="IPR013640">
    <property type="entry name" value="Vfa1"/>
</dbReference>
<evidence type="ECO:0000256" key="1">
    <source>
        <dbReference type="SAM" id="MobiDB-lite"/>
    </source>
</evidence>
<feature type="compositionally biased region" description="Low complexity" evidence="1">
    <location>
        <begin position="106"/>
        <end position="118"/>
    </location>
</feature>
<keyword evidence="3" id="KW-1185">Reference proteome</keyword>
<feature type="region of interest" description="Disordered" evidence="1">
    <location>
        <begin position="79"/>
        <end position="195"/>
    </location>
</feature>
<reference evidence="2 3" key="1">
    <citation type="submission" date="2018-11" db="EMBL/GenBank/DDBJ databases">
        <title>Genome sequence of Apiotrichum porosum DSM 27194.</title>
        <authorList>
            <person name="Aliyu H."/>
            <person name="Gorte O."/>
            <person name="Ochsenreither K."/>
        </authorList>
    </citation>
    <scope>NUCLEOTIDE SEQUENCE [LARGE SCALE GENOMIC DNA]</scope>
    <source>
        <strain evidence="2 3">DSM 27194</strain>
    </source>
</reference>
<evidence type="ECO:0000313" key="3">
    <source>
        <dbReference type="Proteomes" id="UP000279236"/>
    </source>
</evidence>
<dbReference type="EMBL" id="RSCE01000001">
    <property type="protein sequence ID" value="RSH87869.1"/>
    <property type="molecule type" value="Genomic_DNA"/>
</dbReference>
<dbReference type="Pfam" id="PF08432">
    <property type="entry name" value="Vfa1"/>
    <property type="match status" value="1"/>
</dbReference>
<dbReference type="GeneID" id="39584930"/>
<proteinExistence type="predicted"/>